<proteinExistence type="predicted"/>
<evidence type="ECO:0000256" key="1">
    <source>
        <dbReference type="SAM" id="MobiDB-lite"/>
    </source>
</evidence>
<comment type="caution">
    <text evidence="2">The sequence shown here is derived from an EMBL/GenBank/DDBJ whole genome shotgun (WGS) entry which is preliminary data.</text>
</comment>
<accession>A0ABR3EUV6</accession>
<feature type="compositionally biased region" description="Basic and acidic residues" evidence="1">
    <location>
        <begin position="379"/>
        <end position="392"/>
    </location>
</feature>
<protein>
    <submittedName>
        <fullName evidence="2">Uncharacterized protein</fullName>
    </submittedName>
</protein>
<reference evidence="2 3" key="1">
    <citation type="submission" date="2024-02" db="EMBL/GenBank/DDBJ databases">
        <title>A draft genome for the cacao thread blight pathogen Marasmius crinis-equi.</title>
        <authorList>
            <person name="Cohen S.P."/>
            <person name="Baruah I.K."/>
            <person name="Amoako-Attah I."/>
            <person name="Bukari Y."/>
            <person name="Meinhardt L.W."/>
            <person name="Bailey B.A."/>
        </authorList>
    </citation>
    <scope>NUCLEOTIDE SEQUENCE [LARGE SCALE GENOMIC DNA]</scope>
    <source>
        <strain evidence="2 3">GH-76</strain>
    </source>
</reference>
<evidence type="ECO:0000313" key="2">
    <source>
        <dbReference type="EMBL" id="KAL0566687.1"/>
    </source>
</evidence>
<evidence type="ECO:0000313" key="3">
    <source>
        <dbReference type="Proteomes" id="UP001465976"/>
    </source>
</evidence>
<sequence length="535" mass="60839">MVQTVSVRKQNLALDPGSQYNVQPRPAAKIKKETKKATNNIPIPNTQILKKTNEQRKKASAIGSDVISIRKMICCKCNKLAEIYDMKPRYFMDMLYQGGARNTKLQNEPNVFNAYKLVVAHERKEAGEKPLPLLQLQDEISPEYHELDKKKKTKYITKYLEICDKDKREKTKQPSMKKKRAQCSKVVKEMLGKAMGLKTCVGVKMLALVVKNHVKPYLDPQWIATDPWIQDYVSFLFHQWDLVTVGKKLEAFAVAGCDALKVLKNQKDLAEALKKNTTTVNQSMHYEKFDTSIMMTHKVMVEGWPKVKFQSPYNFTGALEPLIGLHEAWENGKAKFRKLSDTEYTASIAKHVEDIENRDLVPKECKKQSNAGVSRKRKGQDDKPEEPEKLSQSEDDVLAEPKATKKLKKAVVQDSEVEKEPKTVPKERKKRSDARVSRKQKGKDSKQEELERLAQNNDDMLVEPMTAKKQKTVPEAVATRLTVTWSTTTTNSAPADGTQVQLIPYPTPTTKLQINSNSLPTPYQNPLSFISAHNR</sequence>
<organism evidence="2 3">
    <name type="scientific">Marasmius crinis-equi</name>
    <dbReference type="NCBI Taxonomy" id="585013"/>
    <lineage>
        <taxon>Eukaryota</taxon>
        <taxon>Fungi</taxon>
        <taxon>Dikarya</taxon>
        <taxon>Basidiomycota</taxon>
        <taxon>Agaricomycotina</taxon>
        <taxon>Agaricomycetes</taxon>
        <taxon>Agaricomycetidae</taxon>
        <taxon>Agaricales</taxon>
        <taxon>Marasmiineae</taxon>
        <taxon>Marasmiaceae</taxon>
        <taxon>Marasmius</taxon>
    </lineage>
</organism>
<keyword evidence="3" id="KW-1185">Reference proteome</keyword>
<feature type="region of interest" description="Disordered" evidence="1">
    <location>
        <begin position="361"/>
        <end position="460"/>
    </location>
</feature>
<feature type="compositionally biased region" description="Basic and acidic residues" evidence="1">
    <location>
        <begin position="442"/>
        <end position="452"/>
    </location>
</feature>
<feature type="compositionally biased region" description="Basic residues" evidence="1">
    <location>
        <begin position="427"/>
        <end position="441"/>
    </location>
</feature>
<dbReference type="Proteomes" id="UP001465976">
    <property type="component" value="Unassembled WGS sequence"/>
</dbReference>
<gene>
    <name evidence="2" type="ORF">V5O48_015317</name>
</gene>
<feature type="compositionally biased region" description="Basic and acidic residues" evidence="1">
    <location>
        <begin position="416"/>
        <end position="426"/>
    </location>
</feature>
<dbReference type="EMBL" id="JBAHYK010001812">
    <property type="protein sequence ID" value="KAL0566687.1"/>
    <property type="molecule type" value="Genomic_DNA"/>
</dbReference>
<name>A0ABR3EUV6_9AGAR</name>